<accession>A0A6J5SL09</accession>
<protein>
    <submittedName>
        <fullName evidence="1">Uncharacterized protein</fullName>
    </submittedName>
</protein>
<name>A0A6J5SL09_9CAUD</name>
<proteinExistence type="predicted"/>
<sequence>MGSLSNQYISQSFVSLIHLGSDTTITSSFTTLQDGLGNSLGVSVNALGEISASGNIYGANITGSSSLISSASIALYTASFNNGTRNLTFTKGDNQTFSVNIPDVSGSTDYVTTASFNSYTASTNNRLNNIESTTASLNTSVSNLNTFSASALTSISNLNTATASLNSSISQLNASSASQQVSIDNLNTNSASVNTSISALNTFTASQSTASIVTSINNLNTFSASTLTRLTNIESTTASLNTSASLALVTASFDNGTRNLTFTKGNTSTFSVNIPDTSGSATTTIYDTVYTGESITKGDPLYISGAQGANPIVYKADASNPAKMPVTYVSNETIGAGTTTEAIILGHIEGVNLTGYTAGQTIYVAEGGGWSASLPSGSNSVTQLLGVITKGGSGGKGLVLNPGPAQLPGLDTGKMWVGNGTNQPIEITTASFASSASFNSYTSSTNIRLNNLEAATSSYAISSSVAAVDFAQQQQINSLIAFTSSVTSSTTIQSSGTTLGQATTLNFLGTGVNVSVGAGTASITINAGSGSSGTSGNSYTSTFTGTTWVVNHNLNTSVPLVFAYESGSQWVIPASLDVTSPNSVTLQFSALVSGSVVVVNGGDQTVISSFTNATTAVVAHNLNTDWPMVQVYESGSKAQIIPLSVVSDTANQITVGFSTATSGQIVIKK</sequence>
<reference evidence="1" key="1">
    <citation type="submission" date="2020-05" db="EMBL/GenBank/DDBJ databases">
        <authorList>
            <person name="Chiriac C."/>
            <person name="Salcher M."/>
            <person name="Ghai R."/>
            <person name="Kavagutti S V."/>
        </authorList>
    </citation>
    <scope>NUCLEOTIDE SEQUENCE</scope>
</reference>
<organism evidence="1">
    <name type="scientific">uncultured Caudovirales phage</name>
    <dbReference type="NCBI Taxonomy" id="2100421"/>
    <lineage>
        <taxon>Viruses</taxon>
        <taxon>Duplodnaviria</taxon>
        <taxon>Heunggongvirae</taxon>
        <taxon>Uroviricota</taxon>
        <taxon>Caudoviricetes</taxon>
        <taxon>Peduoviridae</taxon>
        <taxon>Maltschvirus</taxon>
        <taxon>Maltschvirus maltsch</taxon>
    </lineage>
</organism>
<dbReference type="EMBL" id="LR797423">
    <property type="protein sequence ID" value="CAB4215589.1"/>
    <property type="molecule type" value="Genomic_DNA"/>
</dbReference>
<evidence type="ECO:0000313" key="1">
    <source>
        <dbReference type="EMBL" id="CAB4215589.1"/>
    </source>
</evidence>
<gene>
    <name evidence="1" type="ORF">UFOVP1475_31</name>
</gene>